<evidence type="ECO:0000313" key="3">
    <source>
        <dbReference type="EMBL" id="EAR21885.1"/>
    </source>
</evidence>
<keyword evidence="4" id="KW-1185">Reference proteome</keyword>
<dbReference type="EMBL" id="AAOF01000005">
    <property type="protein sequence ID" value="EAR21885.1"/>
    <property type="molecule type" value="Genomic_DNA"/>
</dbReference>
<evidence type="ECO:0000256" key="2">
    <source>
        <dbReference type="HAMAP-Rule" id="MF_01477"/>
    </source>
</evidence>
<protein>
    <recommendedName>
        <fullName evidence="2">Ribosomal silencing factor RsfS</fullName>
    </recommendedName>
</protein>
<dbReference type="Gene3D" id="3.30.460.10">
    <property type="entry name" value="Beta Polymerase, domain 2"/>
    <property type="match status" value="1"/>
</dbReference>
<keyword evidence="2" id="KW-0963">Cytoplasm</keyword>
<dbReference type="eggNOG" id="COG0799">
    <property type="taxonomic scope" value="Bacteria"/>
</dbReference>
<dbReference type="STRING" id="314278.NB231_05841"/>
<dbReference type="GO" id="GO:0042256">
    <property type="term" value="P:cytosolic ribosome assembly"/>
    <property type="evidence" value="ECO:0007669"/>
    <property type="project" value="UniProtKB-UniRule"/>
</dbReference>
<keyword evidence="2" id="KW-0678">Repressor</keyword>
<dbReference type="InterPro" id="IPR043519">
    <property type="entry name" value="NT_sf"/>
</dbReference>
<keyword evidence="2" id="KW-0810">Translation regulation</keyword>
<dbReference type="GO" id="GO:0043023">
    <property type="term" value="F:ribosomal large subunit binding"/>
    <property type="evidence" value="ECO:0007669"/>
    <property type="project" value="TreeGrafter"/>
</dbReference>
<gene>
    <name evidence="2" type="primary">rsfS</name>
    <name evidence="3" type="ORF">NB231_05841</name>
</gene>
<dbReference type="Proteomes" id="UP000003374">
    <property type="component" value="Unassembled WGS sequence"/>
</dbReference>
<comment type="function">
    <text evidence="2">Functions as a ribosomal silencing factor. Interacts with ribosomal protein uL14 (rplN), blocking formation of intersubunit bridge B8. Prevents association of the 30S and 50S ribosomal subunits and the formation of functional ribosomes, thus repressing translation.</text>
</comment>
<comment type="subunit">
    <text evidence="2">Interacts with ribosomal protein uL14 (rplN).</text>
</comment>
<dbReference type="AlphaFoldDB" id="A4BQN5"/>
<dbReference type="NCBIfam" id="TIGR00090">
    <property type="entry name" value="rsfS_iojap_ybeB"/>
    <property type="match status" value="1"/>
</dbReference>
<dbReference type="GO" id="GO:0005737">
    <property type="term" value="C:cytoplasm"/>
    <property type="evidence" value="ECO:0007669"/>
    <property type="project" value="UniProtKB-SubCell"/>
</dbReference>
<comment type="similarity">
    <text evidence="1 2">Belongs to the Iojap/RsfS family.</text>
</comment>
<dbReference type="GO" id="GO:0017148">
    <property type="term" value="P:negative regulation of translation"/>
    <property type="evidence" value="ECO:0007669"/>
    <property type="project" value="UniProtKB-UniRule"/>
</dbReference>
<comment type="caution">
    <text evidence="3">The sequence shown here is derived from an EMBL/GenBank/DDBJ whole genome shotgun (WGS) entry which is preliminary data.</text>
</comment>
<dbReference type="HAMAP" id="MF_01477">
    <property type="entry name" value="Iojap_RsfS"/>
    <property type="match status" value="1"/>
</dbReference>
<dbReference type="Pfam" id="PF02410">
    <property type="entry name" value="RsfS"/>
    <property type="match status" value="1"/>
</dbReference>
<dbReference type="InterPro" id="IPR004394">
    <property type="entry name" value="Iojap/RsfS/C7orf30"/>
</dbReference>
<dbReference type="RefSeq" id="WP_005000493.1">
    <property type="nucleotide sequence ID" value="NZ_CH672427.1"/>
</dbReference>
<dbReference type="PANTHER" id="PTHR21043">
    <property type="entry name" value="IOJAP SUPERFAMILY ORTHOLOG"/>
    <property type="match status" value="1"/>
</dbReference>
<dbReference type="SUPFAM" id="SSF81301">
    <property type="entry name" value="Nucleotidyltransferase"/>
    <property type="match status" value="1"/>
</dbReference>
<accession>A4BQN5</accession>
<sequence>MMKPVKAVDEVRRIIQTALEDIKAENVVVLDVRRRTSITDFMVFASGTSRRHVKSIADRILEAAKRNAIHALGVEGEESAEWILIDLGDVVIHVMQLSAREFYRLEHMWGMESEDETSGFGEGS</sequence>
<proteinExistence type="inferred from homology"/>
<organism evidence="3 4">
    <name type="scientific">Nitrococcus mobilis Nb-231</name>
    <dbReference type="NCBI Taxonomy" id="314278"/>
    <lineage>
        <taxon>Bacteria</taxon>
        <taxon>Pseudomonadati</taxon>
        <taxon>Pseudomonadota</taxon>
        <taxon>Gammaproteobacteria</taxon>
        <taxon>Chromatiales</taxon>
        <taxon>Ectothiorhodospiraceae</taxon>
        <taxon>Nitrococcus</taxon>
    </lineage>
</organism>
<dbReference type="GO" id="GO:0090071">
    <property type="term" value="P:negative regulation of ribosome biogenesis"/>
    <property type="evidence" value="ECO:0007669"/>
    <property type="project" value="UniProtKB-UniRule"/>
</dbReference>
<name>A4BQN5_9GAMM</name>
<evidence type="ECO:0000313" key="4">
    <source>
        <dbReference type="Proteomes" id="UP000003374"/>
    </source>
</evidence>
<comment type="subcellular location">
    <subcellularLocation>
        <location evidence="2">Cytoplasm</location>
    </subcellularLocation>
</comment>
<dbReference type="PANTHER" id="PTHR21043:SF0">
    <property type="entry name" value="MITOCHONDRIAL ASSEMBLY OF RIBOSOMAL LARGE SUBUNIT PROTEIN 1"/>
    <property type="match status" value="1"/>
</dbReference>
<reference evidence="3 4" key="1">
    <citation type="submission" date="2006-02" db="EMBL/GenBank/DDBJ databases">
        <authorList>
            <person name="Waterbury J."/>
            <person name="Ferriera S."/>
            <person name="Johnson J."/>
            <person name="Kravitz S."/>
            <person name="Halpern A."/>
            <person name="Remington K."/>
            <person name="Beeson K."/>
            <person name="Tran B."/>
            <person name="Rogers Y.-H."/>
            <person name="Friedman R."/>
            <person name="Venter J.C."/>
        </authorList>
    </citation>
    <scope>NUCLEOTIDE SEQUENCE [LARGE SCALE GENOMIC DNA]</scope>
    <source>
        <strain evidence="3 4">Nb-231</strain>
    </source>
</reference>
<dbReference type="HOGENOM" id="CLU_092688_6_1_6"/>
<evidence type="ECO:0000256" key="1">
    <source>
        <dbReference type="ARBA" id="ARBA00010574"/>
    </source>
</evidence>